<name>A0A1I0FRC1_9FIRM</name>
<dbReference type="InterPro" id="IPR007712">
    <property type="entry name" value="RelE/ParE_toxin"/>
</dbReference>
<dbReference type="RefSeq" id="WP_092354451.1">
    <property type="nucleotide sequence ID" value="NZ_CAJTPY010000049.1"/>
</dbReference>
<evidence type="ECO:0000256" key="1">
    <source>
        <dbReference type="ARBA" id="ARBA00022649"/>
    </source>
</evidence>
<dbReference type="Gene3D" id="3.30.2310.20">
    <property type="entry name" value="RelE-like"/>
    <property type="match status" value="1"/>
</dbReference>
<dbReference type="EMBL" id="FOIN01000021">
    <property type="protein sequence ID" value="SET60172.1"/>
    <property type="molecule type" value="Genomic_DNA"/>
</dbReference>
<accession>A0A1I0FRC1</accession>
<evidence type="ECO:0000313" key="3">
    <source>
        <dbReference type="Proteomes" id="UP000198558"/>
    </source>
</evidence>
<keyword evidence="3" id="KW-1185">Reference proteome</keyword>
<dbReference type="OrthoDB" id="1683991at2"/>
<reference evidence="3" key="1">
    <citation type="submission" date="2016-10" db="EMBL/GenBank/DDBJ databases">
        <authorList>
            <person name="Varghese N."/>
            <person name="Submissions S."/>
        </authorList>
    </citation>
    <scope>NUCLEOTIDE SEQUENCE [LARGE SCALE GENOMIC DNA]</scope>
    <source>
        <strain evidence="3">DSM 1551</strain>
    </source>
</reference>
<evidence type="ECO:0000313" key="2">
    <source>
        <dbReference type="EMBL" id="SET60172.1"/>
    </source>
</evidence>
<keyword evidence="1" id="KW-1277">Toxin-antitoxin system</keyword>
<gene>
    <name evidence="2" type="ORF">SAMN04489758_12117</name>
</gene>
<dbReference type="AlphaFoldDB" id="A0A1I0FRC1"/>
<organism evidence="2 3">
    <name type="scientific">Thomasclavelia cocleata</name>
    <dbReference type="NCBI Taxonomy" id="69824"/>
    <lineage>
        <taxon>Bacteria</taxon>
        <taxon>Bacillati</taxon>
        <taxon>Bacillota</taxon>
        <taxon>Erysipelotrichia</taxon>
        <taxon>Erysipelotrichales</taxon>
        <taxon>Coprobacillaceae</taxon>
        <taxon>Thomasclavelia</taxon>
    </lineage>
</organism>
<dbReference type="GeneID" id="78288702"/>
<sequence length="105" mass="12916">MSVDRHYKVIISDRAKRMLASHIHFIAQVNRDVAKAKKKEIMDVMRSLNQMLQRFPFFNETYIIPNKYRKMFIQKWYIVLYQIKDDTVYVDYIIDCRKNYAWLMN</sequence>
<protein>
    <submittedName>
        <fullName evidence="2">ParE toxin of type II toxin-antitoxin system, parDE</fullName>
    </submittedName>
</protein>
<dbReference type="Pfam" id="PF05016">
    <property type="entry name" value="ParE_toxin"/>
    <property type="match status" value="1"/>
</dbReference>
<proteinExistence type="predicted"/>
<dbReference type="InterPro" id="IPR035093">
    <property type="entry name" value="RelE/ParE_toxin_dom_sf"/>
</dbReference>
<dbReference type="Proteomes" id="UP000198558">
    <property type="component" value="Unassembled WGS sequence"/>
</dbReference>